<gene>
    <name evidence="10" type="ORF">SAMN05661010_01659</name>
</gene>
<dbReference type="GO" id="GO:0008270">
    <property type="term" value="F:zinc ion binding"/>
    <property type="evidence" value="ECO:0007669"/>
    <property type="project" value="UniProtKB-UniRule"/>
</dbReference>
<feature type="binding site" evidence="8">
    <location>
        <position position="199"/>
    </location>
    <ligand>
        <name>Zn(2+)</name>
        <dbReference type="ChEBI" id="CHEBI:29105"/>
        <note>catalytic</note>
    </ligand>
</feature>
<evidence type="ECO:0000256" key="4">
    <source>
        <dbReference type="ARBA" id="ARBA00022764"/>
    </source>
</evidence>
<protein>
    <recommendedName>
        <fullName evidence="8">Putative beta-barrel assembly-enhancing protease</fullName>
        <ecNumber evidence="8">3.4.-.-</ecNumber>
    </recommendedName>
</protein>
<proteinExistence type="inferred from homology"/>
<keyword evidence="7 8" id="KW-0482">Metalloprotease</keyword>
<dbReference type="OrthoDB" id="9810445at2"/>
<evidence type="ECO:0000313" key="11">
    <source>
        <dbReference type="Proteomes" id="UP000198654"/>
    </source>
</evidence>
<dbReference type="AlphaFoldDB" id="A0A1G9JWR9"/>
<dbReference type="InterPro" id="IPR011990">
    <property type="entry name" value="TPR-like_helical_dom_sf"/>
</dbReference>
<evidence type="ECO:0000256" key="3">
    <source>
        <dbReference type="ARBA" id="ARBA00022729"/>
    </source>
</evidence>
<dbReference type="Pfam" id="PF01435">
    <property type="entry name" value="Peptidase_M48"/>
    <property type="match status" value="1"/>
</dbReference>
<keyword evidence="6 8" id="KW-0862">Zinc</keyword>
<evidence type="ECO:0000256" key="6">
    <source>
        <dbReference type="ARBA" id="ARBA00022833"/>
    </source>
</evidence>
<organism evidence="10 11">
    <name type="scientific">Modicisalibacter muralis</name>
    <dbReference type="NCBI Taxonomy" id="119000"/>
    <lineage>
        <taxon>Bacteria</taxon>
        <taxon>Pseudomonadati</taxon>
        <taxon>Pseudomonadota</taxon>
        <taxon>Gammaproteobacteria</taxon>
        <taxon>Oceanospirillales</taxon>
        <taxon>Halomonadaceae</taxon>
        <taxon>Modicisalibacter</taxon>
    </lineage>
</organism>
<keyword evidence="1 8" id="KW-0645">Protease</keyword>
<comment type="similarity">
    <text evidence="8">Belongs to the peptidase M48 family. BepA subfamily.</text>
</comment>
<dbReference type="RefSeq" id="WP_089727429.1">
    <property type="nucleotide sequence ID" value="NZ_FNGI01000003.1"/>
</dbReference>
<evidence type="ECO:0000256" key="7">
    <source>
        <dbReference type="ARBA" id="ARBA00023049"/>
    </source>
</evidence>
<keyword evidence="3 8" id="KW-0732">Signal</keyword>
<dbReference type="GO" id="GO:0042597">
    <property type="term" value="C:periplasmic space"/>
    <property type="evidence" value="ECO:0007669"/>
    <property type="project" value="UniProtKB-SubCell"/>
</dbReference>
<dbReference type="InterPro" id="IPR051156">
    <property type="entry name" value="Mito/Outer_Membr_Metalloprot"/>
</dbReference>
<sequence length="486" mass="52698" precursor="true">MPHSLKTTLLAGVLALAPLSAAAESVYDYGLPELGSGGTSVSGGEEFRLGRAWLRQFRAQTQSWHDPIAQAYIESLIARLLPYSEIGDTRLIVTLVDIRLLNAFAVPGGVIGVNAGLFTFAADKDAFASVLAHELGHLSQRHYARRMQRLEETQLPTMAAMLASMVIAAGGGGSAGVAAMMGTQAAFMQDQLAYSRRFEQEADRVGLEAMASAGLDPQAMPEMFRAMQRLTNLQGGNPPEFLLTHPVTESRVSDTQARADQLTARGAATDAADGESAYAMVRARALLELNRSNPSLAMAQLRQDEAPKIALRYLEALTAAQRGDTDTALETLDALARQMPNLSMIPASAAEVALDAGRRDAALKRAERILRLSPGYLPAQMVRAEVLLQDAPAEAFEVLRDMSQSESENPHVFTLLAEAAGRSGHTAWGLLARAEQLQLTGHIDHAIEQLEVAEDAATQANDFVMASRIQERREEYLEYRETLREF</sequence>
<dbReference type="SUPFAM" id="SSF48452">
    <property type="entry name" value="TPR-like"/>
    <property type="match status" value="1"/>
</dbReference>
<dbReference type="EMBL" id="FNGI01000003">
    <property type="protein sequence ID" value="SDL42110.1"/>
    <property type="molecule type" value="Genomic_DNA"/>
</dbReference>
<feature type="binding site" evidence="8">
    <location>
        <position position="133"/>
    </location>
    <ligand>
        <name>Zn(2+)</name>
        <dbReference type="ChEBI" id="CHEBI:29105"/>
        <note>catalytic</note>
    </ligand>
</feature>
<dbReference type="InterPro" id="IPR001915">
    <property type="entry name" value="Peptidase_M48"/>
</dbReference>
<accession>A0A1G9JWR9</accession>
<dbReference type="EC" id="3.4.-.-" evidence="8"/>
<evidence type="ECO:0000256" key="8">
    <source>
        <dbReference type="HAMAP-Rule" id="MF_00997"/>
    </source>
</evidence>
<keyword evidence="4 8" id="KW-0574">Periplasm</keyword>
<evidence type="ECO:0000256" key="2">
    <source>
        <dbReference type="ARBA" id="ARBA00022723"/>
    </source>
</evidence>
<comment type="cofactor">
    <cofactor evidence="8">
        <name>Zn(2+)</name>
        <dbReference type="ChEBI" id="CHEBI:29105"/>
    </cofactor>
    <text evidence="8">Binds 1 zinc ion per subunit.</text>
</comment>
<keyword evidence="11" id="KW-1185">Reference proteome</keyword>
<feature type="active site" description="Proton donor" evidence="8">
    <location>
        <position position="203"/>
    </location>
</feature>
<comment type="function">
    <text evidence="8">Functions as both a chaperone and a metalloprotease. Maintains the integrity of the outer membrane by promoting either the assembly or the elimination of outer membrane proteins, depending on their folding state.</text>
</comment>
<evidence type="ECO:0000256" key="5">
    <source>
        <dbReference type="ARBA" id="ARBA00022801"/>
    </source>
</evidence>
<feature type="binding site" evidence="8">
    <location>
        <position position="137"/>
    </location>
    <ligand>
        <name>Zn(2+)</name>
        <dbReference type="ChEBI" id="CHEBI:29105"/>
        <note>catalytic</note>
    </ligand>
</feature>
<comment type="subcellular location">
    <subcellularLocation>
        <location evidence="8">Periplasm</location>
    </subcellularLocation>
</comment>
<feature type="chain" id="PRO_5011801956" description="Putative beta-barrel assembly-enhancing protease" evidence="8">
    <location>
        <begin position="23"/>
        <end position="486"/>
    </location>
</feature>
<dbReference type="GO" id="GO:0004222">
    <property type="term" value="F:metalloendopeptidase activity"/>
    <property type="evidence" value="ECO:0007669"/>
    <property type="project" value="InterPro"/>
</dbReference>
<dbReference type="Proteomes" id="UP000198654">
    <property type="component" value="Unassembled WGS sequence"/>
</dbReference>
<dbReference type="Gene3D" id="1.25.40.10">
    <property type="entry name" value="Tetratricopeptide repeat domain"/>
    <property type="match status" value="1"/>
</dbReference>
<evidence type="ECO:0000259" key="9">
    <source>
        <dbReference type="Pfam" id="PF01435"/>
    </source>
</evidence>
<dbReference type="GO" id="GO:0016020">
    <property type="term" value="C:membrane"/>
    <property type="evidence" value="ECO:0007669"/>
    <property type="project" value="InterPro"/>
</dbReference>
<reference evidence="10 11" key="1">
    <citation type="submission" date="2016-10" db="EMBL/GenBank/DDBJ databases">
        <authorList>
            <person name="de Groot N.N."/>
        </authorList>
    </citation>
    <scope>NUCLEOTIDE SEQUENCE [LARGE SCALE GENOMIC DNA]</scope>
    <source>
        <strain evidence="10 11">DSM 14789</strain>
    </source>
</reference>
<dbReference type="GO" id="GO:0051603">
    <property type="term" value="P:proteolysis involved in protein catabolic process"/>
    <property type="evidence" value="ECO:0007669"/>
    <property type="project" value="TreeGrafter"/>
</dbReference>
<dbReference type="STRING" id="119000.SAMN05661010_01659"/>
<dbReference type="HAMAP" id="MF_00997">
    <property type="entry name" value="Protease_BepA"/>
    <property type="match status" value="1"/>
</dbReference>
<dbReference type="PANTHER" id="PTHR22726">
    <property type="entry name" value="METALLOENDOPEPTIDASE OMA1"/>
    <property type="match status" value="1"/>
</dbReference>
<evidence type="ECO:0000256" key="1">
    <source>
        <dbReference type="ARBA" id="ARBA00022670"/>
    </source>
</evidence>
<feature type="active site" evidence="8">
    <location>
        <position position="134"/>
    </location>
</feature>
<dbReference type="InterPro" id="IPR030873">
    <property type="entry name" value="Protease_BepA"/>
</dbReference>
<feature type="signal peptide" evidence="8">
    <location>
        <begin position="1"/>
        <end position="22"/>
    </location>
</feature>
<dbReference type="PANTHER" id="PTHR22726:SF1">
    <property type="entry name" value="METALLOENDOPEPTIDASE OMA1, MITOCHONDRIAL"/>
    <property type="match status" value="1"/>
</dbReference>
<feature type="domain" description="Peptidase M48" evidence="9">
    <location>
        <begin position="69"/>
        <end position="257"/>
    </location>
</feature>
<keyword evidence="5 8" id="KW-0378">Hydrolase</keyword>
<dbReference type="Gene3D" id="3.30.2010.10">
    <property type="entry name" value="Metalloproteases ('zincins'), catalytic domain"/>
    <property type="match status" value="1"/>
</dbReference>
<evidence type="ECO:0000313" key="10">
    <source>
        <dbReference type="EMBL" id="SDL42110.1"/>
    </source>
</evidence>
<keyword evidence="2 8" id="KW-0479">Metal-binding</keyword>
<name>A0A1G9JWR9_9GAMM</name>